<keyword evidence="6" id="KW-1185">Reference proteome</keyword>
<comment type="caution">
    <text evidence="5">The sequence shown here is derived from an EMBL/GenBank/DDBJ whole genome shotgun (WGS) entry which is preliminary data.</text>
</comment>
<name>A0ABS5KRY7_9ACTN</name>
<keyword evidence="2 5" id="KW-0645">Protease</keyword>
<keyword evidence="1" id="KW-1188">Viral release from host cell</keyword>
<accession>A0ABS5KRY7</accession>
<dbReference type="Proteomes" id="UP000730482">
    <property type="component" value="Unassembled WGS sequence"/>
</dbReference>
<dbReference type="RefSeq" id="WP_212010385.1">
    <property type="nucleotide sequence ID" value="NZ_JAAFYZ010000056.1"/>
</dbReference>
<dbReference type="GO" id="GO:0008233">
    <property type="term" value="F:peptidase activity"/>
    <property type="evidence" value="ECO:0007669"/>
    <property type="project" value="UniProtKB-KW"/>
</dbReference>
<organism evidence="5 6">
    <name type="scientific">Catenulispora pinistramenti</name>
    <dbReference type="NCBI Taxonomy" id="2705254"/>
    <lineage>
        <taxon>Bacteria</taxon>
        <taxon>Bacillati</taxon>
        <taxon>Actinomycetota</taxon>
        <taxon>Actinomycetes</taxon>
        <taxon>Catenulisporales</taxon>
        <taxon>Catenulisporaceae</taxon>
        <taxon>Catenulispora</taxon>
    </lineage>
</organism>
<dbReference type="EMBL" id="JAAFYZ010000056">
    <property type="protein sequence ID" value="MBS2548807.1"/>
    <property type="molecule type" value="Genomic_DNA"/>
</dbReference>
<dbReference type="InterPro" id="IPR054613">
    <property type="entry name" value="Peptidase_S78_dom"/>
</dbReference>
<reference evidence="5 6" key="1">
    <citation type="submission" date="2020-02" db="EMBL/GenBank/DDBJ databases">
        <title>Acidophilic actinobacteria isolated from forest soil.</title>
        <authorList>
            <person name="Golinska P."/>
        </authorList>
    </citation>
    <scope>NUCLEOTIDE SEQUENCE [LARGE SCALE GENOMIC DNA]</scope>
    <source>
        <strain evidence="5 6">NL8</strain>
    </source>
</reference>
<evidence type="ECO:0000256" key="2">
    <source>
        <dbReference type="ARBA" id="ARBA00022670"/>
    </source>
</evidence>
<dbReference type="NCBIfam" id="TIGR01543">
    <property type="entry name" value="proheadase_HK97"/>
    <property type="match status" value="1"/>
</dbReference>
<dbReference type="GO" id="GO:0006508">
    <property type="term" value="P:proteolysis"/>
    <property type="evidence" value="ECO:0007669"/>
    <property type="project" value="UniProtKB-KW"/>
</dbReference>
<dbReference type="Pfam" id="PF04586">
    <property type="entry name" value="Peptidase_S78"/>
    <property type="match status" value="1"/>
</dbReference>
<evidence type="ECO:0000313" key="6">
    <source>
        <dbReference type="Proteomes" id="UP000730482"/>
    </source>
</evidence>
<keyword evidence="3" id="KW-0378">Hydrolase</keyword>
<sequence length="239" mass="26151">MTLTLDRRAELYPLGEQAMRSMPFRSVELRDTPDGTGASVLRFTGYACVTDSPYEMSDWLGDYTEVVRSGAFAKTTAEADVPFKVNHEGITLARTKSGTMRLSEDSTGLLVEADLDPASPAVATLRSAMDRGDVDEMSFAFRVVRQEWSPDYTQRDITEVNLNKGDVSVVNYGANPATAGASLRADDLAAHLHRLSVDERREVFDRLAAEFTAAPTATPSTGLNWRQATARALDLSRPP</sequence>
<proteinExistence type="predicted"/>
<dbReference type="InterPro" id="IPR006433">
    <property type="entry name" value="Prohead_protease"/>
</dbReference>
<evidence type="ECO:0000256" key="3">
    <source>
        <dbReference type="ARBA" id="ARBA00022801"/>
    </source>
</evidence>
<feature type="domain" description="Prohead serine protease" evidence="4">
    <location>
        <begin position="39"/>
        <end position="180"/>
    </location>
</feature>
<gene>
    <name evidence="5" type="ORF">KGQ19_18230</name>
</gene>
<evidence type="ECO:0000259" key="4">
    <source>
        <dbReference type="Pfam" id="PF04586"/>
    </source>
</evidence>
<protein>
    <submittedName>
        <fullName evidence="5">HK97 family phage prohead protease</fullName>
    </submittedName>
</protein>
<evidence type="ECO:0000256" key="1">
    <source>
        <dbReference type="ARBA" id="ARBA00022612"/>
    </source>
</evidence>
<evidence type="ECO:0000313" key="5">
    <source>
        <dbReference type="EMBL" id="MBS2548807.1"/>
    </source>
</evidence>